<dbReference type="AlphaFoldDB" id="A0A2K3K6G6"/>
<proteinExistence type="predicted"/>
<gene>
    <name evidence="1" type="ORF">L195_g052671</name>
</gene>
<sequence>MLDITVVVFSVVQNFVSFHLLPSSPTHLFVASFSEIQNIVTNGTDLRRALQPRPAVAANNFLSCVSIAVVTHDFN</sequence>
<protein>
    <submittedName>
        <fullName evidence="1">Uncharacterized protein</fullName>
    </submittedName>
</protein>
<dbReference type="Proteomes" id="UP000236291">
    <property type="component" value="Unassembled WGS sequence"/>
</dbReference>
<evidence type="ECO:0000313" key="2">
    <source>
        <dbReference type="Proteomes" id="UP000236291"/>
    </source>
</evidence>
<reference evidence="1 2" key="1">
    <citation type="journal article" date="2014" name="Am. J. Bot.">
        <title>Genome assembly and annotation for red clover (Trifolium pratense; Fabaceae).</title>
        <authorList>
            <person name="Istvanek J."/>
            <person name="Jaros M."/>
            <person name="Krenek A."/>
            <person name="Repkova J."/>
        </authorList>
    </citation>
    <scope>NUCLEOTIDE SEQUENCE [LARGE SCALE GENOMIC DNA]</scope>
    <source>
        <strain evidence="2">cv. Tatra</strain>
        <tissue evidence="1">Young leaves</tissue>
    </source>
</reference>
<name>A0A2K3K6G6_TRIPR</name>
<organism evidence="1 2">
    <name type="scientific">Trifolium pratense</name>
    <name type="common">Red clover</name>
    <dbReference type="NCBI Taxonomy" id="57577"/>
    <lineage>
        <taxon>Eukaryota</taxon>
        <taxon>Viridiplantae</taxon>
        <taxon>Streptophyta</taxon>
        <taxon>Embryophyta</taxon>
        <taxon>Tracheophyta</taxon>
        <taxon>Spermatophyta</taxon>
        <taxon>Magnoliopsida</taxon>
        <taxon>eudicotyledons</taxon>
        <taxon>Gunneridae</taxon>
        <taxon>Pentapetalae</taxon>
        <taxon>rosids</taxon>
        <taxon>fabids</taxon>
        <taxon>Fabales</taxon>
        <taxon>Fabaceae</taxon>
        <taxon>Papilionoideae</taxon>
        <taxon>50 kb inversion clade</taxon>
        <taxon>NPAAA clade</taxon>
        <taxon>Hologalegina</taxon>
        <taxon>IRL clade</taxon>
        <taxon>Trifolieae</taxon>
        <taxon>Trifolium</taxon>
    </lineage>
</organism>
<accession>A0A2K3K6G6</accession>
<comment type="caution">
    <text evidence="1">The sequence shown here is derived from an EMBL/GenBank/DDBJ whole genome shotgun (WGS) entry which is preliminary data.</text>
</comment>
<dbReference type="EMBL" id="ASHM01086259">
    <property type="protein sequence ID" value="PNX61856.1"/>
    <property type="molecule type" value="Genomic_DNA"/>
</dbReference>
<reference evidence="1 2" key="2">
    <citation type="journal article" date="2017" name="Front. Plant Sci.">
        <title>Gene Classification and Mining of Molecular Markers Useful in Red Clover (Trifolium pratense) Breeding.</title>
        <authorList>
            <person name="Istvanek J."/>
            <person name="Dluhosova J."/>
            <person name="Dluhos P."/>
            <person name="Patkova L."/>
            <person name="Nedelnik J."/>
            <person name="Repkova J."/>
        </authorList>
    </citation>
    <scope>NUCLEOTIDE SEQUENCE [LARGE SCALE GENOMIC DNA]</scope>
    <source>
        <strain evidence="2">cv. Tatra</strain>
        <tissue evidence="1">Young leaves</tissue>
    </source>
</reference>
<evidence type="ECO:0000313" key="1">
    <source>
        <dbReference type="EMBL" id="PNX61856.1"/>
    </source>
</evidence>